<proteinExistence type="predicted"/>
<gene>
    <name evidence="1" type="ORF">ONZ43_g2624</name>
</gene>
<evidence type="ECO:0000313" key="1">
    <source>
        <dbReference type="EMBL" id="KAJ8120746.1"/>
    </source>
</evidence>
<reference evidence="1" key="1">
    <citation type="submission" date="2022-11" db="EMBL/GenBank/DDBJ databases">
        <title>Genome Sequence of Nemania bipapillata.</title>
        <authorList>
            <person name="Buettner E."/>
        </authorList>
    </citation>
    <scope>NUCLEOTIDE SEQUENCE</scope>
    <source>
        <strain evidence="1">CP14</strain>
    </source>
</reference>
<dbReference type="Proteomes" id="UP001153334">
    <property type="component" value="Unassembled WGS sequence"/>
</dbReference>
<protein>
    <submittedName>
        <fullName evidence="1">Uncharacterized protein</fullName>
    </submittedName>
</protein>
<dbReference type="EMBL" id="JAPESX010000553">
    <property type="protein sequence ID" value="KAJ8120746.1"/>
    <property type="molecule type" value="Genomic_DNA"/>
</dbReference>
<name>A0ACC2IZX8_9PEZI</name>
<keyword evidence="2" id="KW-1185">Reference proteome</keyword>
<evidence type="ECO:0000313" key="2">
    <source>
        <dbReference type="Proteomes" id="UP001153334"/>
    </source>
</evidence>
<sequence length="158" mass="17923">MEVDEKINANLSKLSKIRSKARQLGASSLDREVDIEISSQDGQKRTRISQIRSALSNYQEAQTERSNQLAQLWSSWEKTQADIDELSNTIRALCERESFNGTSGMSSNRDWADKEDLDAGRRSKQVVEDMTACEEEFQEKLKDEEANILEAMLKCSLG</sequence>
<comment type="caution">
    <text evidence="1">The sequence shown here is derived from an EMBL/GenBank/DDBJ whole genome shotgun (WGS) entry which is preliminary data.</text>
</comment>
<organism evidence="1 2">
    <name type="scientific">Nemania bipapillata</name>
    <dbReference type="NCBI Taxonomy" id="110536"/>
    <lineage>
        <taxon>Eukaryota</taxon>
        <taxon>Fungi</taxon>
        <taxon>Dikarya</taxon>
        <taxon>Ascomycota</taxon>
        <taxon>Pezizomycotina</taxon>
        <taxon>Sordariomycetes</taxon>
        <taxon>Xylariomycetidae</taxon>
        <taxon>Xylariales</taxon>
        <taxon>Xylariaceae</taxon>
        <taxon>Nemania</taxon>
    </lineage>
</organism>
<accession>A0ACC2IZX8</accession>